<name>A0A5C3Q0S6_9AGAR</name>
<dbReference type="Proteomes" id="UP000305067">
    <property type="component" value="Unassembled WGS sequence"/>
</dbReference>
<gene>
    <name evidence="1" type="ORF">BDV98DRAFT_518442</name>
</gene>
<keyword evidence="2" id="KW-1185">Reference proteome</keyword>
<reference evidence="1 2" key="1">
    <citation type="journal article" date="2019" name="Nat. Ecol. Evol.">
        <title>Megaphylogeny resolves global patterns of mushroom evolution.</title>
        <authorList>
            <person name="Varga T."/>
            <person name="Krizsan K."/>
            <person name="Foldi C."/>
            <person name="Dima B."/>
            <person name="Sanchez-Garcia M."/>
            <person name="Sanchez-Ramirez S."/>
            <person name="Szollosi G.J."/>
            <person name="Szarkandi J.G."/>
            <person name="Papp V."/>
            <person name="Albert L."/>
            <person name="Andreopoulos W."/>
            <person name="Angelini C."/>
            <person name="Antonin V."/>
            <person name="Barry K.W."/>
            <person name="Bougher N.L."/>
            <person name="Buchanan P."/>
            <person name="Buyck B."/>
            <person name="Bense V."/>
            <person name="Catcheside P."/>
            <person name="Chovatia M."/>
            <person name="Cooper J."/>
            <person name="Damon W."/>
            <person name="Desjardin D."/>
            <person name="Finy P."/>
            <person name="Geml J."/>
            <person name="Haridas S."/>
            <person name="Hughes K."/>
            <person name="Justo A."/>
            <person name="Karasinski D."/>
            <person name="Kautmanova I."/>
            <person name="Kiss B."/>
            <person name="Kocsube S."/>
            <person name="Kotiranta H."/>
            <person name="LaButti K.M."/>
            <person name="Lechner B.E."/>
            <person name="Liimatainen K."/>
            <person name="Lipzen A."/>
            <person name="Lukacs Z."/>
            <person name="Mihaltcheva S."/>
            <person name="Morgado L.N."/>
            <person name="Niskanen T."/>
            <person name="Noordeloos M.E."/>
            <person name="Ohm R.A."/>
            <person name="Ortiz-Santana B."/>
            <person name="Ovrebo C."/>
            <person name="Racz N."/>
            <person name="Riley R."/>
            <person name="Savchenko A."/>
            <person name="Shiryaev A."/>
            <person name="Soop K."/>
            <person name="Spirin V."/>
            <person name="Szebenyi C."/>
            <person name="Tomsovsky M."/>
            <person name="Tulloss R.E."/>
            <person name="Uehling J."/>
            <person name="Grigoriev I.V."/>
            <person name="Vagvolgyi C."/>
            <person name="Papp T."/>
            <person name="Martin F.M."/>
            <person name="Miettinen O."/>
            <person name="Hibbett D.S."/>
            <person name="Nagy L.G."/>
        </authorList>
    </citation>
    <scope>NUCLEOTIDE SEQUENCE [LARGE SCALE GENOMIC DNA]</scope>
    <source>
        <strain evidence="1 2">CBS 309.79</strain>
    </source>
</reference>
<evidence type="ECO:0000313" key="1">
    <source>
        <dbReference type="EMBL" id="TFK95176.1"/>
    </source>
</evidence>
<proteinExistence type="predicted"/>
<protein>
    <submittedName>
        <fullName evidence="1">Uncharacterized protein</fullName>
    </submittedName>
</protein>
<feature type="non-terminal residue" evidence="1">
    <location>
        <position position="1"/>
    </location>
</feature>
<dbReference type="EMBL" id="ML178915">
    <property type="protein sequence ID" value="TFK95176.1"/>
    <property type="molecule type" value="Genomic_DNA"/>
</dbReference>
<dbReference type="AlphaFoldDB" id="A0A5C3Q0S6"/>
<sequence>VTEEEVCDALFSISAGTAPGSTQIPYRALRWAWPTSSIYITALMQKCLSAGYHPKQWQCAVAIVL</sequence>
<organism evidence="1 2">
    <name type="scientific">Pterulicium gracile</name>
    <dbReference type="NCBI Taxonomy" id="1884261"/>
    <lineage>
        <taxon>Eukaryota</taxon>
        <taxon>Fungi</taxon>
        <taxon>Dikarya</taxon>
        <taxon>Basidiomycota</taxon>
        <taxon>Agaricomycotina</taxon>
        <taxon>Agaricomycetes</taxon>
        <taxon>Agaricomycetidae</taxon>
        <taxon>Agaricales</taxon>
        <taxon>Pleurotineae</taxon>
        <taxon>Pterulaceae</taxon>
        <taxon>Pterulicium</taxon>
    </lineage>
</organism>
<evidence type="ECO:0000313" key="2">
    <source>
        <dbReference type="Proteomes" id="UP000305067"/>
    </source>
</evidence>
<dbReference type="OrthoDB" id="412006at2759"/>
<dbReference type="STRING" id="1884261.A0A5C3Q0S6"/>
<accession>A0A5C3Q0S6</accession>